<evidence type="ECO:0000256" key="1">
    <source>
        <dbReference type="SAM" id="MobiDB-lite"/>
    </source>
</evidence>
<protein>
    <submittedName>
        <fullName evidence="2">Uncharacterized protein</fullName>
    </submittedName>
</protein>
<proteinExistence type="predicted"/>
<organism evidence="2 3">
    <name type="scientific">Rhizophlyctis rosea</name>
    <dbReference type="NCBI Taxonomy" id="64517"/>
    <lineage>
        <taxon>Eukaryota</taxon>
        <taxon>Fungi</taxon>
        <taxon>Fungi incertae sedis</taxon>
        <taxon>Chytridiomycota</taxon>
        <taxon>Chytridiomycota incertae sedis</taxon>
        <taxon>Chytridiomycetes</taxon>
        <taxon>Rhizophlyctidales</taxon>
        <taxon>Rhizophlyctidaceae</taxon>
        <taxon>Rhizophlyctis</taxon>
    </lineage>
</organism>
<feature type="compositionally biased region" description="Basic residues" evidence="1">
    <location>
        <begin position="307"/>
        <end position="318"/>
    </location>
</feature>
<dbReference type="AlphaFoldDB" id="A0AAD5WWW5"/>
<evidence type="ECO:0000313" key="3">
    <source>
        <dbReference type="Proteomes" id="UP001212841"/>
    </source>
</evidence>
<feature type="non-terminal residue" evidence="2">
    <location>
        <position position="424"/>
    </location>
</feature>
<name>A0AAD5WWW5_9FUNG</name>
<sequence length="424" mass="45156">MSDPVGTSLVFPTSADGGTQSIPVTSMDPFTQESFLSLFDGHARAGKRLLIARVQSICTTSHNPTYSYYSAHQLNKILFRKFGPHDEYLFRLVANNPLTNTEIVGNVDYFVVEKGEGMKLVEAGADPSAPASPTSPTAKSHGLSLPSLSPSRKPSSRRPSSPTDRQSTMSALMRKAIGDSKDRIRVAEMSVTLSSATVNSVMKPVDSSTAKATTPSSAHNSTGSLHLPMSSNQAASFLMASKVSVKRESGAGTVGEPPPDVGVHILQVSAEDLVILGASEFKSVSGSGRPTSKSLDRKEGKETLNARLRKQFRSRKEKGNKSSAEGIQSLEGSDLSVAKDSGEEIEFDAPELDVSTDSAGNAGIHAKDKSHTTTKNIQSSIITIHPPKPQVSFTTEQTHTLKLTFLPKSLSPPTPNLPTTPVPF</sequence>
<feature type="region of interest" description="Disordered" evidence="1">
    <location>
        <begin position="123"/>
        <end position="169"/>
    </location>
</feature>
<dbReference type="Proteomes" id="UP001212841">
    <property type="component" value="Unassembled WGS sequence"/>
</dbReference>
<accession>A0AAD5WWW5</accession>
<gene>
    <name evidence="2" type="ORF">HK097_005392</name>
</gene>
<comment type="caution">
    <text evidence="2">The sequence shown here is derived from an EMBL/GenBank/DDBJ whole genome shotgun (WGS) entry which is preliminary data.</text>
</comment>
<feature type="compositionally biased region" description="Low complexity" evidence="1">
    <location>
        <begin position="207"/>
        <end position="218"/>
    </location>
</feature>
<reference evidence="2" key="1">
    <citation type="submission" date="2020-05" db="EMBL/GenBank/DDBJ databases">
        <title>Phylogenomic resolution of chytrid fungi.</title>
        <authorList>
            <person name="Stajich J.E."/>
            <person name="Amses K."/>
            <person name="Simmons R."/>
            <person name="Seto K."/>
            <person name="Myers J."/>
            <person name="Bonds A."/>
            <person name="Quandt C.A."/>
            <person name="Barry K."/>
            <person name="Liu P."/>
            <person name="Grigoriev I."/>
            <person name="Longcore J.E."/>
            <person name="James T.Y."/>
        </authorList>
    </citation>
    <scope>NUCLEOTIDE SEQUENCE</scope>
    <source>
        <strain evidence="2">JEL0318</strain>
    </source>
</reference>
<feature type="compositionally biased region" description="Polar residues" evidence="1">
    <location>
        <begin position="282"/>
        <end position="293"/>
    </location>
</feature>
<feature type="compositionally biased region" description="Basic and acidic residues" evidence="1">
    <location>
        <begin position="294"/>
        <end position="304"/>
    </location>
</feature>
<dbReference type="Pfam" id="PF17010">
    <property type="entry name" value="DUF5092"/>
    <property type="match status" value="1"/>
</dbReference>
<feature type="region of interest" description="Disordered" evidence="1">
    <location>
        <begin position="282"/>
        <end position="336"/>
    </location>
</feature>
<feature type="region of interest" description="Disordered" evidence="1">
    <location>
        <begin position="349"/>
        <end position="374"/>
    </location>
</feature>
<keyword evidence="3" id="KW-1185">Reference proteome</keyword>
<dbReference type="EMBL" id="JADGJD010002525">
    <property type="protein sequence ID" value="KAJ3031964.1"/>
    <property type="molecule type" value="Genomic_DNA"/>
</dbReference>
<dbReference type="InterPro" id="IPR031537">
    <property type="entry name" value="DUF5092"/>
</dbReference>
<feature type="region of interest" description="Disordered" evidence="1">
    <location>
        <begin position="203"/>
        <end position="226"/>
    </location>
</feature>
<evidence type="ECO:0000313" key="2">
    <source>
        <dbReference type="EMBL" id="KAJ3031964.1"/>
    </source>
</evidence>
<feature type="compositionally biased region" description="Low complexity" evidence="1">
    <location>
        <begin position="125"/>
        <end position="162"/>
    </location>
</feature>